<name>A0A6J6HHV6_9ZZZZ</name>
<dbReference type="InterPro" id="IPR054058">
    <property type="entry name" value="HTH_67"/>
</dbReference>
<protein>
    <submittedName>
        <fullName evidence="2">Unannotated protein</fullName>
    </submittedName>
</protein>
<sequence length="249" mass="26245">MTHVETAKAIAKPIGQMGGAFMMDGATYARGAELGFSGIDFYVLGRGGVLGDTTPDVVSSAFFFWNPEQVRTQWELARKVMDPAKAALEWADLCHSYGDTHLPDLGPLDRFSELAAKVCDAASPAGAALFAGWRSLPVPGADRPKARAQHYLNAVRELRGGLHGGAVLAMGLSPAEAVVVHSPGMAPVFGWDAAAIPVDDSSKGEWKVAEAGTDLAMARVLHSLSTDECAEFEALVLAMHKAIQAAKEG</sequence>
<evidence type="ECO:0000313" key="4">
    <source>
        <dbReference type="EMBL" id="CAB4791877.1"/>
    </source>
</evidence>
<dbReference type="EMBL" id="CAEZXY010000062">
    <property type="protein sequence ID" value="CAB4713799.1"/>
    <property type="molecule type" value="Genomic_DNA"/>
</dbReference>
<dbReference type="EMBL" id="CAFBRD010000053">
    <property type="protein sequence ID" value="CAB5077445.1"/>
    <property type="molecule type" value="Genomic_DNA"/>
</dbReference>
<reference evidence="2" key="1">
    <citation type="submission" date="2020-05" db="EMBL/GenBank/DDBJ databases">
        <authorList>
            <person name="Chiriac C."/>
            <person name="Salcher M."/>
            <person name="Ghai R."/>
            <person name="Kavagutti S V."/>
        </authorList>
    </citation>
    <scope>NUCLEOTIDE SEQUENCE</scope>
</reference>
<evidence type="ECO:0000313" key="3">
    <source>
        <dbReference type="EMBL" id="CAB4713799.1"/>
    </source>
</evidence>
<dbReference type="EMBL" id="CAFAAM010000002">
    <property type="protein sequence ID" value="CAB4791877.1"/>
    <property type="molecule type" value="Genomic_DNA"/>
</dbReference>
<evidence type="ECO:0000313" key="5">
    <source>
        <dbReference type="EMBL" id="CAB4946599.1"/>
    </source>
</evidence>
<accession>A0A6J6HHV6</accession>
<dbReference type="NCBIfam" id="NF047719">
    <property type="entry name" value="SCO6745_fam_HTH"/>
    <property type="match status" value="1"/>
</dbReference>
<evidence type="ECO:0000313" key="6">
    <source>
        <dbReference type="EMBL" id="CAB5077445.1"/>
    </source>
</evidence>
<evidence type="ECO:0000313" key="1">
    <source>
        <dbReference type="EMBL" id="CAB4370529.1"/>
    </source>
</evidence>
<dbReference type="AlphaFoldDB" id="A0A6J6HHV6"/>
<proteinExistence type="predicted"/>
<dbReference type="Pfam" id="PF21863">
    <property type="entry name" value="HTH_67"/>
    <property type="match status" value="1"/>
</dbReference>
<evidence type="ECO:0000313" key="2">
    <source>
        <dbReference type="EMBL" id="CAB4611489.1"/>
    </source>
</evidence>
<dbReference type="EMBL" id="CAFBNJ010000020">
    <property type="protein sequence ID" value="CAB4946599.1"/>
    <property type="molecule type" value="Genomic_DNA"/>
</dbReference>
<dbReference type="EMBL" id="CAEZVC010000002">
    <property type="protein sequence ID" value="CAB4611489.1"/>
    <property type="molecule type" value="Genomic_DNA"/>
</dbReference>
<organism evidence="2">
    <name type="scientific">freshwater metagenome</name>
    <dbReference type="NCBI Taxonomy" id="449393"/>
    <lineage>
        <taxon>unclassified sequences</taxon>
        <taxon>metagenomes</taxon>
        <taxon>ecological metagenomes</taxon>
    </lineage>
</organism>
<dbReference type="EMBL" id="CAEUNJ010000007">
    <property type="protein sequence ID" value="CAB4370529.1"/>
    <property type="molecule type" value="Genomic_DNA"/>
</dbReference>
<gene>
    <name evidence="2" type="ORF">UFOPK1906_00064</name>
    <name evidence="3" type="ORF">UFOPK2624_01268</name>
    <name evidence="4" type="ORF">UFOPK3010_00029</name>
    <name evidence="5" type="ORF">UFOPK3785_00554</name>
    <name evidence="1" type="ORF">UFOPK4201_00275</name>
    <name evidence="6" type="ORF">UFOPK4371_01040</name>
</gene>